<keyword evidence="6" id="KW-1185">Reference proteome</keyword>
<evidence type="ECO:0000256" key="3">
    <source>
        <dbReference type="SAM" id="MobiDB-lite"/>
    </source>
</evidence>
<evidence type="ECO:0000313" key="5">
    <source>
        <dbReference type="EMBL" id="OLL26143.1"/>
    </source>
</evidence>
<evidence type="ECO:0000313" key="6">
    <source>
        <dbReference type="Proteomes" id="UP000186594"/>
    </source>
</evidence>
<dbReference type="Gene3D" id="1.10.20.10">
    <property type="entry name" value="Histone, subunit A"/>
    <property type="match status" value="1"/>
</dbReference>
<dbReference type="PANTHER" id="PTHR10252">
    <property type="entry name" value="HISTONE-LIKE TRANSCRIPTION FACTOR CCAAT-RELATED"/>
    <property type="match status" value="1"/>
</dbReference>
<name>A0A1U7LU88_NEOID</name>
<dbReference type="CDD" id="cd23645">
    <property type="entry name" value="HFD_Dpb3-like"/>
    <property type="match status" value="1"/>
</dbReference>
<dbReference type="PANTHER" id="PTHR10252:SF54">
    <property type="entry name" value="CHROMATIN ACCESSIBILITY COMPLEX PROTEIN 1"/>
    <property type="match status" value="1"/>
</dbReference>
<accession>A0A1U7LU88</accession>
<sequence length="142" mass="15772">MPYNTTPLAPRLSLPGHAPPLSNLPVREPDGTTKLPLIRVKRIIKLDPDIVACSNASAFIITIASEMFIQYLAEQAHILSKVKPGGDRKKTLMYNDLANAVSKLDTLEFLSDVIPHTIPLKNVKQKPKIQQAPKRDKMEIDP</sequence>
<dbReference type="GO" id="GO:0046982">
    <property type="term" value="F:protein heterodimerization activity"/>
    <property type="evidence" value="ECO:0007669"/>
    <property type="project" value="InterPro"/>
</dbReference>
<dbReference type="Proteomes" id="UP000186594">
    <property type="component" value="Unassembled WGS sequence"/>
</dbReference>
<comment type="caution">
    <text evidence="5">The sequence shown here is derived from an EMBL/GenBank/DDBJ whole genome shotgun (WGS) entry which is preliminary data.</text>
</comment>
<dbReference type="SUPFAM" id="SSF47113">
    <property type="entry name" value="Histone-fold"/>
    <property type="match status" value="1"/>
</dbReference>
<comment type="subcellular location">
    <subcellularLocation>
        <location evidence="1">Nucleus</location>
    </subcellularLocation>
</comment>
<dbReference type="OMA" id="ESHKQAK"/>
<dbReference type="OrthoDB" id="636685at2759"/>
<protein>
    <submittedName>
        <fullName evidence="5">DNA polymerase epsilon subunit C</fullName>
    </submittedName>
</protein>
<gene>
    <name evidence="5" type="ORF">NEOLI_003045</name>
</gene>
<dbReference type="InterPro" id="IPR003958">
    <property type="entry name" value="CBFA_NFYB_domain"/>
</dbReference>
<dbReference type="EMBL" id="LXFE01000238">
    <property type="protein sequence ID" value="OLL26143.1"/>
    <property type="molecule type" value="Genomic_DNA"/>
</dbReference>
<dbReference type="InterPro" id="IPR050568">
    <property type="entry name" value="Transcr_DNA_Rep_Reg"/>
</dbReference>
<evidence type="ECO:0000259" key="4">
    <source>
        <dbReference type="Pfam" id="PF00808"/>
    </source>
</evidence>
<organism evidence="5 6">
    <name type="scientific">Neolecta irregularis (strain DAH-3)</name>
    <dbReference type="NCBI Taxonomy" id="1198029"/>
    <lineage>
        <taxon>Eukaryota</taxon>
        <taxon>Fungi</taxon>
        <taxon>Dikarya</taxon>
        <taxon>Ascomycota</taxon>
        <taxon>Taphrinomycotina</taxon>
        <taxon>Neolectales</taxon>
        <taxon>Neolectaceae</taxon>
        <taxon>Neolecta</taxon>
    </lineage>
</organism>
<dbReference type="STRING" id="1198029.A0A1U7LU88"/>
<evidence type="ECO:0000256" key="2">
    <source>
        <dbReference type="ARBA" id="ARBA00023242"/>
    </source>
</evidence>
<dbReference type="Pfam" id="PF00808">
    <property type="entry name" value="CBFD_NFYB_HMF"/>
    <property type="match status" value="1"/>
</dbReference>
<evidence type="ECO:0000256" key="1">
    <source>
        <dbReference type="ARBA" id="ARBA00004123"/>
    </source>
</evidence>
<keyword evidence="2" id="KW-0539">Nucleus</keyword>
<reference evidence="5 6" key="1">
    <citation type="submission" date="2016-04" db="EMBL/GenBank/DDBJ databases">
        <title>Evolutionary innovation and constraint leading to complex multicellularity in the Ascomycota.</title>
        <authorList>
            <person name="Cisse O."/>
            <person name="Nguyen A."/>
            <person name="Hewitt D.A."/>
            <person name="Jedd G."/>
            <person name="Stajich J.E."/>
        </authorList>
    </citation>
    <scope>NUCLEOTIDE SEQUENCE [LARGE SCALE GENOMIC DNA]</scope>
    <source>
        <strain evidence="5 6">DAH-3</strain>
    </source>
</reference>
<feature type="domain" description="Transcription factor CBF/NF-Y/archaeal histone" evidence="4">
    <location>
        <begin position="34"/>
        <end position="101"/>
    </location>
</feature>
<dbReference type="AlphaFoldDB" id="A0A1U7LU88"/>
<dbReference type="GO" id="GO:0006261">
    <property type="term" value="P:DNA-templated DNA replication"/>
    <property type="evidence" value="ECO:0007669"/>
    <property type="project" value="TreeGrafter"/>
</dbReference>
<proteinExistence type="predicted"/>
<dbReference type="GO" id="GO:0008623">
    <property type="term" value="C:CHRAC"/>
    <property type="evidence" value="ECO:0007669"/>
    <property type="project" value="TreeGrafter"/>
</dbReference>
<feature type="region of interest" description="Disordered" evidence="3">
    <location>
        <begin position="1"/>
        <end position="27"/>
    </location>
</feature>
<dbReference type="InterPro" id="IPR009072">
    <property type="entry name" value="Histone-fold"/>
</dbReference>